<keyword evidence="2" id="KW-1185">Reference proteome</keyword>
<dbReference type="OrthoDB" id="676604at2"/>
<proteinExistence type="predicted"/>
<gene>
    <name evidence="1" type="ORF">FPE01S_01_10470</name>
</gene>
<sequence>MAIIRDKSIIFSNLSGKIGELVFKQYEGAVVVTKVPNMSNRVLSEKQVKRNEKLTFASVASKNLIADVKRKYALAEVLGVPPNKVYRALVAYHLKYDGDDVMMKKIDV</sequence>
<protein>
    <submittedName>
        <fullName evidence="1">Uncharacterized protein</fullName>
    </submittedName>
</protein>
<name>A0A0E9MWS0_9BACT</name>
<organism evidence="1 2">
    <name type="scientific">Flavihumibacter petaseus NBRC 106054</name>
    <dbReference type="NCBI Taxonomy" id="1220578"/>
    <lineage>
        <taxon>Bacteria</taxon>
        <taxon>Pseudomonadati</taxon>
        <taxon>Bacteroidota</taxon>
        <taxon>Chitinophagia</taxon>
        <taxon>Chitinophagales</taxon>
        <taxon>Chitinophagaceae</taxon>
        <taxon>Flavihumibacter</taxon>
    </lineage>
</organism>
<dbReference type="Proteomes" id="UP000033121">
    <property type="component" value="Unassembled WGS sequence"/>
</dbReference>
<dbReference type="AlphaFoldDB" id="A0A0E9MWS0"/>
<comment type="caution">
    <text evidence="1">The sequence shown here is derived from an EMBL/GenBank/DDBJ whole genome shotgun (WGS) entry which is preliminary data.</text>
</comment>
<reference evidence="1 2" key="1">
    <citation type="submission" date="2015-04" db="EMBL/GenBank/DDBJ databases">
        <title>Whole genome shotgun sequence of Flavihumibacter petaseus NBRC 106054.</title>
        <authorList>
            <person name="Miyazawa S."/>
            <person name="Hosoyama A."/>
            <person name="Hashimoto M."/>
            <person name="Noguchi M."/>
            <person name="Tsuchikane K."/>
            <person name="Ohji S."/>
            <person name="Yamazoe A."/>
            <person name="Ichikawa N."/>
            <person name="Kimura A."/>
            <person name="Fujita N."/>
        </authorList>
    </citation>
    <scope>NUCLEOTIDE SEQUENCE [LARGE SCALE GENOMIC DNA]</scope>
    <source>
        <strain evidence="1 2">NBRC 106054</strain>
    </source>
</reference>
<dbReference type="RefSeq" id="WP_046367800.1">
    <property type="nucleotide sequence ID" value="NZ_BBWV01000001.1"/>
</dbReference>
<accession>A0A0E9MWS0</accession>
<evidence type="ECO:0000313" key="1">
    <source>
        <dbReference type="EMBL" id="GAO42034.1"/>
    </source>
</evidence>
<dbReference type="EMBL" id="BBWV01000001">
    <property type="protein sequence ID" value="GAO42034.1"/>
    <property type="molecule type" value="Genomic_DNA"/>
</dbReference>
<evidence type="ECO:0000313" key="2">
    <source>
        <dbReference type="Proteomes" id="UP000033121"/>
    </source>
</evidence>